<protein>
    <submittedName>
        <fullName evidence="1">Uncharacterized protein</fullName>
    </submittedName>
</protein>
<dbReference type="Proteomes" id="UP000550707">
    <property type="component" value="Unassembled WGS sequence"/>
</dbReference>
<evidence type="ECO:0000313" key="1">
    <source>
        <dbReference type="EMBL" id="KAF6489997.1"/>
    </source>
</evidence>
<name>A0A7J8IZG8_MOLMO</name>
<dbReference type="EMBL" id="JACASF010000003">
    <property type="protein sequence ID" value="KAF6489997.1"/>
    <property type="molecule type" value="Genomic_DNA"/>
</dbReference>
<dbReference type="AlphaFoldDB" id="A0A7J8IZG8"/>
<organism evidence="1 2">
    <name type="scientific">Molossus molossus</name>
    <name type="common">Pallas' mastiff bat</name>
    <name type="synonym">Vespertilio molossus</name>
    <dbReference type="NCBI Taxonomy" id="27622"/>
    <lineage>
        <taxon>Eukaryota</taxon>
        <taxon>Metazoa</taxon>
        <taxon>Chordata</taxon>
        <taxon>Craniata</taxon>
        <taxon>Vertebrata</taxon>
        <taxon>Euteleostomi</taxon>
        <taxon>Mammalia</taxon>
        <taxon>Eutheria</taxon>
        <taxon>Laurasiatheria</taxon>
        <taxon>Chiroptera</taxon>
        <taxon>Yangochiroptera</taxon>
        <taxon>Molossidae</taxon>
        <taxon>Molossus</taxon>
    </lineage>
</organism>
<accession>A0A7J8IZG8</accession>
<dbReference type="InParanoid" id="A0A7J8IZG8"/>
<keyword evidence="2" id="KW-1185">Reference proteome</keyword>
<gene>
    <name evidence="1" type="ORF">HJG59_010374</name>
</gene>
<sequence>MYYIQTDSQEWQRHKSRLRDRFNRVSWTSSAKSGGPTPKRHVCGRLAQSLPYRGLSEYLLSPSSSSSSHSLEPVSLFPLPVPSPLSGVRRENISHQRNATWLLRRADTAASGPGRSGVWQGNAVSYHRAFPPALGHANIYREP</sequence>
<evidence type="ECO:0000313" key="2">
    <source>
        <dbReference type="Proteomes" id="UP000550707"/>
    </source>
</evidence>
<reference evidence="1 2" key="1">
    <citation type="journal article" date="2020" name="Nature">
        <title>Six reference-quality genomes reveal evolution of bat adaptations.</title>
        <authorList>
            <person name="Jebb D."/>
            <person name="Huang Z."/>
            <person name="Pippel M."/>
            <person name="Hughes G.M."/>
            <person name="Lavrichenko K."/>
            <person name="Devanna P."/>
            <person name="Winkler S."/>
            <person name="Jermiin L.S."/>
            <person name="Skirmuntt E.C."/>
            <person name="Katzourakis A."/>
            <person name="Burkitt-Gray L."/>
            <person name="Ray D.A."/>
            <person name="Sullivan K.A.M."/>
            <person name="Roscito J.G."/>
            <person name="Kirilenko B.M."/>
            <person name="Davalos L.M."/>
            <person name="Corthals A.P."/>
            <person name="Power M.L."/>
            <person name="Jones G."/>
            <person name="Ransome R.D."/>
            <person name="Dechmann D.K.N."/>
            <person name="Locatelli A.G."/>
            <person name="Puechmaille S.J."/>
            <person name="Fedrigo O."/>
            <person name="Jarvis E.D."/>
            <person name="Hiller M."/>
            <person name="Vernes S.C."/>
            <person name="Myers E.W."/>
            <person name="Teeling E.C."/>
        </authorList>
    </citation>
    <scope>NUCLEOTIDE SEQUENCE [LARGE SCALE GENOMIC DNA]</scope>
    <source>
        <strain evidence="1">MMolMol1</strain>
        <tissue evidence="1">Muscle</tissue>
    </source>
</reference>
<proteinExistence type="predicted"/>
<comment type="caution">
    <text evidence="1">The sequence shown here is derived from an EMBL/GenBank/DDBJ whole genome shotgun (WGS) entry which is preliminary data.</text>
</comment>